<gene>
    <name evidence="1" type="ORF">RND71_044074</name>
</gene>
<dbReference type="AlphaFoldDB" id="A0AAE1QP45"/>
<protein>
    <submittedName>
        <fullName evidence="1">Uncharacterized protein</fullName>
    </submittedName>
</protein>
<name>A0AAE1QP45_9SOLA</name>
<organism evidence="1 2">
    <name type="scientific">Anisodus tanguticus</name>
    <dbReference type="NCBI Taxonomy" id="243964"/>
    <lineage>
        <taxon>Eukaryota</taxon>
        <taxon>Viridiplantae</taxon>
        <taxon>Streptophyta</taxon>
        <taxon>Embryophyta</taxon>
        <taxon>Tracheophyta</taxon>
        <taxon>Spermatophyta</taxon>
        <taxon>Magnoliopsida</taxon>
        <taxon>eudicotyledons</taxon>
        <taxon>Gunneridae</taxon>
        <taxon>Pentapetalae</taxon>
        <taxon>asterids</taxon>
        <taxon>lamiids</taxon>
        <taxon>Solanales</taxon>
        <taxon>Solanaceae</taxon>
        <taxon>Solanoideae</taxon>
        <taxon>Hyoscyameae</taxon>
        <taxon>Anisodus</taxon>
    </lineage>
</organism>
<dbReference type="EMBL" id="JAVYJV010000067">
    <property type="protein sequence ID" value="KAK4336988.1"/>
    <property type="molecule type" value="Genomic_DNA"/>
</dbReference>
<reference evidence="1" key="1">
    <citation type="submission" date="2023-12" db="EMBL/GenBank/DDBJ databases">
        <title>Genome assembly of Anisodus tanguticus.</title>
        <authorList>
            <person name="Wang Y.-J."/>
        </authorList>
    </citation>
    <scope>NUCLEOTIDE SEQUENCE</scope>
    <source>
        <strain evidence="1">KB-2021</strain>
        <tissue evidence="1">Leaf</tissue>
    </source>
</reference>
<keyword evidence="2" id="KW-1185">Reference proteome</keyword>
<accession>A0AAE1QP45</accession>
<dbReference type="Proteomes" id="UP001291623">
    <property type="component" value="Unassembled WGS sequence"/>
</dbReference>
<sequence>MAKLSADSDIENRNALEALDKTLKNIIEMSDKKFDVSIQQGLQMVLYQQKHHKQHQIYSKN</sequence>
<comment type="caution">
    <text evidence="1">The sequence shown here is derived from an EMBL/GenBank/DDBJ whole genome shotgun (WGS) entry which is preliminary data.</text>
</comment>
<evidence type="ECO:0000313" key="2">
    <source>
        <dbReference type="Proteomes" id="UP001291623"/>
    </source>
</evidence>
<evidence type="ECO:0000313" key="1">
    <source>
        <dbReference type="EMBL" id="KAK4336988.1"/>
    </source>
</evidence>
<proteinExistence type="predicted"/>